<dbReference type="PANTHER" id="PTHR11616:SF321">
    <property type="entry name" value="SODIUM-DEPENDENT NUTRIENT AMINO ACID TRANSPORTER 1-RELATED"/>
    <property type="match status" value="1"/>
</dbReference>
<dbReference type="PROSITE" id="PS50267">
    <property type="entry name" value="NA_NEUROTRAN_SYMP_3"/>
    <property type="match status" value="1"/>
</dbReference>
<dbReference type="PROSITE" id="PS00754">
    <property type="entry name" value="NA_NEUROTRAN_SYMP_2"/>
    <property type="match status" value="1"/>
</dbReference>
<keyword evidence="6 8" id="KW-0472">Membrane</keyword>
<dbReference type="EMBL" id="CP111018">
    <property type="protein sequence ID" value="WAR09809.1"/>
    <property type="molecule type" value="Genomic_DNA"/>
</dbReference>
<evidence type="ECO:0000313" key="9">
    <source>
        <dbReference type="EMBL" id="WAR09809.1"/>
    </source>
</evidence>
<keyword evidence="3" id="KW-0813">Transport</keyword>
<accession>A0ABY7EL07</accession>
<feature type="transmembrane region" description="Helical" evidence="8">
    <location>
        <begin position="101"/>
        <end position="124"/>
    </location>
</feature>
<keyword evidence="4 8" id="KW-0812">Transmembrane</keyword>
<dbReference type="SUPFAM" id="SSF161070">
    <property type="entry name" value="SNF-like"/>
    <property type="match status" value="1"/>
</dbReference>
<dbReference type="Proteomes" id="UP001164746">
    <property type="component" value="Chromosome 7"/>
</dbReference>
<evidence type="ECO:0000313" key="10">
    <source>
        <dbReference type="Proteomes" id="UP001164746"/>
    </source>
</evidence>
<comment type="subcellular location">
    <subcellularLocation>
        <location evidence="1">Membrane</location>
        <topology evidence="1">Multi-pass membrane protein</topology>
    </subcellularLocation>
</comment>
<evidence type="ECO:0000256" key="2">
    <source>
        <dbReference type="ARBA" id="ARBA00006459"/>
    </source>
</evidence>
<keyword evidence="10" id="KW-1185">Reference proteome</keyword>
<dbReference type="Pfam" id="PF00209">
    <property type="entry name" value="SNF"/>
    <property type="match status" value="2"/>
</dbReference>
<sequence length="250" mass="28535">MKGLGFTMVIVSTFISLYYNVIIAVCIYYFFASMTSELPWSSCSDYSWASCYCRDPNMNSSDPDPWNMTRLECGRVRDGNLSLHHPDDSVGKGGNSRRDALMVPVINCLTSFFAGFVIFSTLGFMAHQKGFSIVETVLTGLIDEFPWLMRGRGRTVAFRGLAIIFVYGNQLLSLFHKSNHKSTFPFLTLSFRLYSAGYVRFRRDIEMMIGDSGFVRVMFYYFAPMWICLTPLGLLVMTLFDETILIFVDF</sequence>
<protein>
    <submittedName>
        <fullName evidence="9">S6A14-like protein</fullName>
    </submittedName>
</protein>
<proteinExistence type="inferred from homology"/>
<feature type="transmembrane region" description="Helical" evidence="8">
    <location>
        <begin position="156"/>
        <end position="176"/>
    </location>
</feature>
<keyword evidence="5 8" id="KW-1133">Transmembrane helix</keyword>
<dbReference type="InterPro" id="IPR037272">
    <property type="entry name" value="SNS_sf"/>
</dbReference>
<keyword evidence="7" id="KW-0325">Glycoprotein</keyword>
<dbReference type="InterPro" id="IPR000175">
    <property type="entry name" value="Na/ntran_symport"/>
</dbReference>
<feature type="transmembrane region" description="Helical" evidence="8">
    <location>
        <begin position="6"/>
        <end position="31"/>
    </location>
</feature>
<name>A0ABY7EL07_MYAAR</name>
<evidence type="ECO:0000256" key="4">
    <source>
        <dbReference type="ARBA" id="ARBA00022692"/>
    </source>
</evidence>
<evidence type="ECO:0000256" key="5">
    <source>
        <dbReference type="ARBA" id="ARBA00022989"/>
    </source>
</evidence>
<evidence type="ECO:0000256" key="3">
    <source>
        <dbReference type="ARBA" id="ARBA00022448"/>
    </source>
</evidence>
<evidence type="ECO:0000256" key="8">
    <source>
        <dbReference type="SAM" id="Phobius"/>
    </source>
</evidence>
<evidence type="ECO:0000256" key="6">
    <source>
        <dbReference type="ARBA" id="ARBA00023136"/>
    </source>
</evidence>
<dbReference type="PANTHER" id="PTHR11616">
    <property type="entry name" value="SODIUM/CHLORIDE DEPENDENT TRANSPORTER"/>
    <property type="match status" value="1"/>
</dbReference>
<feature type="transmembrane region" description="Helical" evidence="8">
    <location>
        <begin position="219"/>
        <end position="240"/>
    </location>
</feature>
<comment type="similarity">
    <text evidence="2">Belongs to the sodium:neurotransmitter symporter (SNF) (TC 2.A.22) family.</text>
</comment>
<evidence type="ECO:0000256" key="1">
    <source>
        <dbReference type="ARBA" id="ARBA00004141"/>
    </source>
</evidence>
<reference evidence="9" key="1">
    <citation type="submission" date="2022-11" db="EMBL/GenBank/DDBJ databases">
        <title>Centuries of genome instability and evolution in soft-shell clam transmissible cancer (bioRxiv).</title>
        <authorList>
            <person name="Hart S.F.M."/>
            <person name="Yonemitsu M.A."/>
            <person name="Giersch R.M."/>
            <person name="Beal B.F."/>
            <person name="Arriagada G."/>
            <person name="Davis B.W."/>
            <person name="Ostrander E.A."/>
            <person name="Goff S.P."/>
            <person name="Metzger M.J."/>
        </authorList>
    </citation>
    <scope>NUCLEOTIDE SEQUENCE</scope>
    <source>
        <strain evidence="9">MELC-2E11</strain>
        <tissue evidence="9">Siphon/mantle</tissue>
    </source>
</reference>
<evidence type="ECO:0000256" key="7">
    <source>
        <dbReference type="ARBA" id="ARBA00023180"/>
    </source>
</evidence>
<organism evidence="9 10">
    <name type="scientific">Mya arenaria</name>
    <name type="common">Soft-shell clam</name>
    <dbReference type="NCBI Taxonomy" id="6604"/>
    <lineage>
        <taxon>Eukaryota</taxon>
        <taxon>Metazoa</taxon>
        <taxon>Spiralia</taxon>
        <taxon>Lophotrochozoa</taxon>
        <taxon>Mollusca</taxon>
        <taxon>Bivalvia</taxon>
        <taxon>Autobranchia</taxon>
        <taxon>Heteroconchia</taxon>
        <taxon>Euheterodonta</taxon>
        <taxon>Imparidentia</taxon>
        <taxon>Neoheterodontei</taxon>
        <taxon>Myida</taxon>
        <taxon>Myoidea</taxon>
        <taxon>Myidae</taxon>
        <taxon>Mya</taxon>
    </lineage>
</organism>
<gene>
    <name evidence="9" type="ORF">MAR_034885</name>
</gene>